<organism evidence="2 3">
    <name type="scientific">Autumnicola psychrophila</name>
    <dbReference type="NCBI Taxonomy" id="3075592"/>
    <lineage>
        <taxon>Bacteria</taxon>
        <taxon>Pseudomonadati</taxon>
        <taxon>Bacteroidota</taxon>
        <taxon>Flavobacteriia</taxon>
        <taxon>Flavobacteriales</taxon>
        <taxon>Flavobacteriaceae</taxon>
        <taxon>Autumnicola</taxon>
    </lineage>
</organism>
<evidence type="ECO:0000313" key="2">
    <source>
        <dbReference type="EMBL" id="MDT0685859.1"/>
    </source>
</evidence>
<name>A0ABU3DQQ8_9FLAO</name>
<dbReference type="RefSeq" id="WP_311499262.1">
    <property type="nucleotide sequence ID" value="NZ_JAVRHN010000003.1"/>
</dbReference>
<protein>
    <submittedName>
        <fullName evidence="2">AIPR family protein</fullName>
    </submittedName>
</protein>
<comment type="caution">
    <text evidence="2">The sequence shown here is derived from an EMBL/GenBank/DDBJ whole genome shotgun (WGS) entry which is preliminary data.</text>
</comment>
<dbReference type="EMBL" id="JAVRHN010000003">
    <property type="protein sequence ID" value="MDT0685859.1"/>
    <property type="molecule type" value="Genomic_DNA"/>
</dbReference>
<dbReference type="Proteomes" id="UP001253848">
    <property type="component" value="Unassembled WGS sequence"/>
</dbReference>
<proteinExistence type="predicted"/>
<evidence type="ECO:0000259" key="1">
    <source>
        <dbReference type="Pfam" id="PF10592"/>
    </source>
</evidence>
<keyword evidence="3" id="KW-1185">Reference proteome</keyword>
<dbReference type="InterPro" id="IPR018891">
    <property type="entry name" value="AIPR_C"/>
</dbReference>
<evidence type="ECO:0000313" key="3">
    <source>
        <dbReference type="Proteomes" id="UP001253848"/>
    </source>
</evidence>
<accession>A0ABU3DQQ8</accession>
<gene>
    <name evidence="2" type="ORF">RM541_05760</name>
</gene>
<feature type="domain" description="Abortive phage infection protein C-terminal" evidence="1">
    <location>
        <begin position="242"/>
        <end position="509"/>
    </location>
</feature>
<sequence>MLQIRQIKKYLEEKYFDHVFLNEDESSKSTEQVENMKLTRSLCALAMCMQGNVEPDEACLYVTDGYDDNGLDGIYFDSTDKTLYLIQSKFHKDGTGSIDVGEIGKFLKGVKELLIPKYENFNKSIKERIPEIENYLLDIQTRFVLVTIHSGTGNISDHVQGSINDFLEDNNSINSTDIFSFKPIKINDIYSFISRGSLGTPIDSDLILYNWSKIDFPIKSYFGLVAGSDLANLYKANGRQLFSPNIRLHLGDTEVNEGISQTISEAPEKFWYYNNGITALANDINKKAIGGAGSESGIFVCKNLRVVNGAQTVGTITESSKSEPNNVEQIRIWIRIFEVSEENEQESKRITRTNNTQNRIDSRDFVSLDPQQARLKSELAIENINYVFRSGEFPEKDDLGFDLNEAVVAKACLHEDVSYSVQAKREISKLWNDIEKTPYKLFFNGSTDAIELSKEVFILQRIEKLISQKKNSNHGRDKLFVTHGNRFILHRVYKKLKEEEIVHSDISNEKLTRIFNHVHDELYDKVEELYSESNLGSLFKNTSKCKFVANQL</sequence>
<reference evidence="2 3" key="1">
    <citation type="submission" date="2023-09" db="EMBL/GenBank/DDBJ databases">
        <authorList>
            <person name="Rey-Velasco X."/>
        </authorList>
    </citation>
    <scope>NUCLEOTIDE SEQUENCE [LARGE SCALE GENOMIC DNA]</scope>
    <source>
        <strain evidence="2 3">F225</strain>
    </source>
</reference>
<dbReference type="Pfam" id="PF10592">
    <property type="entry name" value="AIPR"/>
    <property type="match status" value="1"/>
</dbReference>